<organism evidence="1">
    <name type="scientific">Jonesiaceae bacterium BS-20</name>
    <dbReference type="NCBI Taxonomy" id="3120821"/>
    <lineage>
        <taxon>Bacteria</taxon>
        <taxon>Bacillati</taxon>
        <taxon>Actinomycetota</taxon>
        <taxon>Actinomycetes</taxon>
        <taxon>Micrococcales</taxon>
        <taxon>Jonesiaceae</taxon>
    </lineage>
</organism>
<name>A0AAU7DTW3_9MICO</name>
<accession>A0AAU7DTW3</accession>
<dbReference type="InterPro" id="IPR032675">
    <property type="entry name" value="LRR_dom_sf"/>
</dbReference>
<dbReference type="Gene3D" id="3.80.10.10">
    <property type="entry name" value="Ribonuclease Inhibitor"/>
    <property type="match status" value="1"/>
</dbReference>
<evidence type="ECO:0008006" key="2">
    <source>
        <dbReference type="Google" id="ProtNLM"/>
    </source>
</evidence>
<reference evidence="1" key="1">
    <citation type="submission" date="2024-02" db="EMBL/GenBank/DDBJ databases">
        <title>Tomenella chthoni gen. nov. sp. nov., a member of the family Jonesiaceae isolated from bat guano.</title>
        <authorList>
            <person name="Miller S.L."/>
            <person name="King J."/>
            <person name="Sankaranarayanan K."/>
            <person name="Lawson P.A."/>
        </authorList>
    </citation>
    <scope>NUCLEOTIDE SEQUENCE</scope>
    <source>
        <strain evidence="1">BS-20</strain>
    </source>
</reference>
<evidence type="ECO:0000313" key="1">
    <source>
        <dbReference type="EMBL" id="XBH20769.1"/>
    </source>
</evidence>
<proteinExistence type="predicted"/>
<dbReference type="SUPFAM" id="SSF52047">
    <property type="entry name" value="RNI-like"/>
    <property type="match status" value="1"/>
</dbReference>
<dbReference type="EMBL" id="CP146203">
    <property type="protein sequence ID" value="XBH20769.1"/>
    <property type="molecule type" value="Genomic_DNA"/>
</dbReference>
<gene>
    <name evidence="1" type="ORF">V5R04_11095</name>
</gene>
<protein>
    <recommendedName>
        <fullName evidence="2">Leucine-rich repeat domain-containing protein</fullName>
    </recommendedName>
</protein>
<dbReference type="AlphaFoldDB" id="A0AAU7DTW3"/>
<sequence length="254" mass="28615">MALRGVLNIDRRVPSRWRLRSAVRKGKNIQFLGLPKNMTVQEILADVLPDITRLHLTGGTSNEDYSFLEGASSLSELSLWETSLGPIDFTKIPLTTLALDANKHWVSLKQSQTLKELMLGYGDLSWVPTQSPLEELSLHSMGRDRDLSRLSALPQLKCLELHGGGELSLAGIAELTVLEEVELTSFASVTGLEELMHLPNLRKLYLEDIKLVDTTGPLYKLKKRAWVWVVGTKRWHREFRAVTPITTYSARRSN</sequence>